<dbReference type="VEuPathDB" id="VectorBase:PHUM422770"/>
<reference evidence="4" key="2">
    <citation type="submission" date="2007-04" db="EMBL/GenBank/DDBJ databases">
        <title>The genome of the human body louse.</title>
        <authorList>
            <consortium name="The Human Body Louse Genome Consortium"/>
            <person name="Kirkness E."/>
            <person name="Walenz B."/>
            <person name="Hass B."/>
            <person name="Bruggner R."/>
            <person name="Strausberg R."/>
        </authorList>
    </citation>
    <scope>NUCLEOTIDE SEQUENCE</scope>
    <source>
        <strain evidence="4">USDA</strain>
    </source>
</reference>
<dbReference type="PANTHER" id="PTHR21027">
    <property type="entry name" value="TRNA-SPLICING ENDONUCLEASE SUBUNIT SEN54"/>
    <property type="match status" value="1"/>
</dbReference>
<reference evidence="5" key="3">
    <citation type="submission" date="2020-05" db="UniProtKB">
        <authorList>
            <consortium name="EnsemblMetazoa"/>
        </authorList>
    </citation>
    <scope>IDENTIFICATION</scope>
    <source>
        <strain evidence="5">USDA</strain>
    </source>
</reference>
<dbReference type="Proteomes" id="UP000009046">
    <property type="component" value="Unassembled WGS sequence"/>
</dbReference>
<dbReference type="InterPro" id="IPR024336">
    <property type="entry name" value="tRNA_splic_suSen54_N"/>
</dbReference>
<keyword evidence="6" id="KW-1185">Reference proteome</keyword>
<protein>
    <recommendedName>
        <fullName evidence="3">tRNA-splicing endonuclease subunit Sen54 N-terminal domain-containing protein</fullName>
    </recommendedName>
</protein>
<dbReference type="OrthoDB" id="408683at2759"/>
<name>E0VSR6_PEDHC</name>
<dbReference type="GO" id="GO:0000379">
    <property type="term" value="P:tRNA-type intron splice site recognition and cleavage"/>
    <property type="evidence" value="ECO:0007669"/>
    <property type="project" value="TreeGrafter"/>
</dbReference>
<dbReference type="CTD" id="8234540"/>
<dbReference type="InterPro" id="IPR024337">
    <property type="entry name" value="tRNA_splic_suSen54"/>
</dbReference>
<dbReference type="AlphaFoldDB" id="E0VSR6"/>
<dbReference type="STRING" id="121224.E0VSR6"/>
<feature type="domain" description="tRNA-splicing endonuclease subunit Sen54 N-terminal" evidence="3">
    <location>
        <begin position="48"/>
        <end position="115"/>
    </location>
</feature>
<dbReference type="EMBL" id="AAZO01005175">
    <property type="status" value="NOT_ANNOTATED_CDS"/>
    <property type="molecule type" value="Genomic_DNA"/>
</dbReference>
<evidence type="ECO:0000256" key="2">
    <source>
        <dbReference type="ARBA" id="ARBA00022694"/>
    </source>
</evidence>
<evidence type="ECO:0000313" key="6">
    <source>
        <dbReference type="Proteomes" id="UP000009046"/>
    </source>
</evidence>
<evidence type="ECO:0000259" key="3">
    <source>
        <dbReference type="Pfam" id="PF12928"/>
    </source>
</evidence>
<gene>
    <name evidence="5" type="primary">8234540</name>
    <name evidence="4" type="ORF">Phum_PHUM422770</name>
</gene>
<dbReference type="InParanoid" id="E0VSR6"/>
<accession>E0VSR6</accession>
<dbReference type="GeneID" id="8234540"/>
<evidence type="ECO:0000313" key="5">
    <source>
        <dbReference type="EnsemblMetazoa" id="PHUM422770-PA"/>
    </source>
</evidence>
<dbReference type="eggNOG" id="KOG4772">
    <property type="taxonomic scope" value="Eukaryota"/>
</dbReference>
<dbReference type="PANTHER" id="PTHR21027:SF1">
    <property type="entry name" value="TRNA-SPLICING ENDONUCLEASE SUBUNIT SEN54"/>
    <property type="match status" value="1"/>
</dbReference>
<dbReference type="GO" id="GO:0000214">
    <property type="term" value="C:tRNA-intron endonuclease complex"/>
    <property type="evidence" value="ECO:0007669"/>
    <property type="project" value="TreeGrafter"/>
</dbReference>
<dbReference type="EnsemblMetazoa" id="PHUM422770-RA">
    <property type="protein sequence ID" value="PHUM422770-PA"/>
    <property type="gene ID" value="PHUM422770"/>
</dbReference>
<keyword evidence="2" id="KW-0819">tRNA processing</keyword>
<dbReference type="EMBL" id="DS235756">
    <property type="protein sequence ID" value="EEB16422.1"/>
    <property type="molecule type" value="Genomic_DNA"/>
</dbReference>
<organism>
    <name type="scientific">Pediculus humanus subsp. corporis</name>
    <name type="common">Body louse</name>
    <dbReference type="NCBI Taxonomy" id="121224"/>
    <lineage>
        <taxon>Eukaryota</taxon>
        <taxon>Metazoa</taxon>
        <taxon>Ecdysozoa</taxon>
        <taxon>Arthropoda</taxon>
        <taxon>Hexapoda</taxon>
        <taxon>Insecta</taxon>
        <taxon>Pterygota</taxon>
        <taxon>Neoptera</taxon>
        <taxon>Paraneoptera</taxon>
        <taxon>Psocodea</taxon>
        <taxon>Troctomorpha</taxon>
        <taxon>Phthiraptera</taxon>
        <taxon>Anoplura</taxon>
        <taxon>Pediculidae</taxon>
        <taxon>Pediculus</taxon>
    </lineage>
</organism>
<comment type="similarity">
    <text evidence="1">Belongs to the SEN54 family.</text>
</comment>
<dbReference type="Pfam" id="PF12928">
    <property type="entry name" value="tRNA_int_end_N2"/>
    <property type="match status" value="1"/>
</dbReference>
<proteinExistence type="inferred from homology"/>
<dbReference type="KEGG" id="phu:Phum_PHUM422770"/>
<sequence length="245" mass="28233">MPLLSAKEIVWYEKKLSHNVVSFTSKKFEPNGSVEEQNQIQSILSGIHDVISTERVKKIDSLSQAKWHPELQMAEVVRQIGSHWFKMGHVINKKLYIYPEEALYLLECGHLELTYNELPLSIQRAYFLLLENGENGVSLENYRVYSYLNSAGFKVLRHSSNKVFKHKKQEKHLKREIETLNPNCETLGSKKVKSEGEESMPSFQQISRLSQKFNDNVPVVNAIVFPDHIAFYQINSVIVPDADDI</sequence>
<dbReference type="HOGENOM" id="CLU_1134728_0_0_1"/>
<reference evidence="4" key="1">
    <citation type="submission" date="2007-04" db="EMBL/GenBank/DDBJ databases">
        <title>Annotation of Pediculus humanus corporis strain USDA.</title>
        <authorList>
            <person name="Kirkness E."/>
            <person name="Hannick L."/>
            <person name="Hass B."/>
            <person name="Bruggner R."/>
            <person name="Lawson D."/>
            <person name="Bidwell S."/>
            <person name="Joardar V."/>
            <person name="Caler E."/>
            <person name="Walenz B."/>
            <person name="Inman J."/>
            <person name="Schobel S."/>
            <person name="Galinsky K."/>
            <person name="Amedeo P."/>
            <person name="Strausberg R."/>
        </authorList>
    </citation>
    <scope>NUCLEOTIDE SEQUENCE</scope>
    <source>
        <strain evidence="4">USDA</strain>
    </source>
</reference>
<evidence type="ECO:0000313" key="4">
    <source>
        <dbReference type="EMBL" id="EEB16422.1"/>
    </source>
</evidence>
<evidence type="ECO:0000256" key="1">
    <source>
        <dbReference type="ARBA" id="ARBA00005736"/>
    </source>
</evidence>
<dbReference type="RefSeq" id="XP_002429160.1">
    <property type="nucleotide sequence ID" value="XM_002429115.1"/>
</dbReference>